<evidence type="ECO:0000313" key="1">
    <source>
        <dbReference type="EMBL" id="AHJ86764.1"/>
    </source>
</evidence>
<protein>
    <submittedName>
        <fullName evidence="1">Uncharacterized protein</fullName>
    </submittedName>
</protein>
<dbReference type="Proteomes" id="UP000031093">
    <property type="component" value="Segment"/>
</dbReference>
<proteinExistence type="predicted"/>
<sequence length="128" mass="15510">MDKQERIQIVNKIIYEIANRGRKLFSYAEENRTSYFASTEGQRIYYVDRYTEAKIPLFKGSRKLQERYYTRFCEGDSLLELVMEFKDFIFGKEIKKSYLKWTHEYWGYPKEDMEAIVTFAKELGYLKS</sequence>
<evidence type="ECO:0000313" key="2">
    <source>
        <dbReference type="Proteomes" id="UP000031093"/>
    </source>
</evidence>
<organism evidence="1 2">
    <name type="scientific">Bacillus phage vB_BtS_BMBtp3</name>
    <dbReference type="NCBI Taxonomy" id="1445809"/>
    <lineage>
        <taxon>Viruses</taxon>
        <taxon>Duplodnaviria</taxon>
        <taxon>Heunggongvirae</taxon>
        <taxon>Uroviricota</taxon>
        <taxon>Caudoviricetes</taxon>
        <taxon>Waukeshavirus</taxon>
        <taxon>Waukeshavirus BMBtp3</taxon>
    </lineage>
</organism>
<reference evidence="2" key="1">
    <citation type="submission" date="2014-01" db="EMBL/GenBank/DDBJ databases">
        <title>Complete genome sequence of novel bacteriophage BMBTP3 with a mosaic organization.</title>
        <authorList>
            <person name="Zhu L."/>
            <person name="Wang Y."/>
            <person name="Sun M."/>
        </authorList>
    </citation>
    <scope>NUCLEOTIDE SEQUENCE [LARGE SCALE GENOMIC DNA]</scope>
</reference>
<dbReference type="KEGG" id="vg:26613725"/>
<dbReference type="EMBL" id="KJ024807">
    <property type="protein sequence ID" value="AHJ86764.1"/>
    <property type="molecule type" value="Genomic_DNA"/>
</dbReference>
<dbReference type="RefSeq" id="YP_009194033.1">
    <property type="nucleotide sequence ID" value="NC_028748.2"/>
</dbReference>
<dbReference type="GeneID" id="26613725"/>
<keyword evidence="2" id="KW-1185">Reference proteome</keyword>
<gene>
    <name evidence="1" type="ORF">BMBtpLA_55</name>
</gene>
<name>A0A0A7AR60_9CAUD</name>
<accession>A0A0A7AR60</accession>